<feature type="binding site" evidence="16">
    <location>
        <position position="130"/>
    </location>
    <ligand>
        <name>K(+)</name>
        <dbReference type="ChEBI" id="CHEBI:29103"/>
    </ligand>
</feature>
<dbReference type="NCBIfam" id="NF009848">
    <property type="entry name" value="PRK13318.1-6"/>
    <property type="match status" value="1"/>
</dbReference>
<evidence type="ECO:0000313" key="18">
    <source>
        <dbReference type="Proteomes" id="UP000660861"/>
    </source>
</evidence>
<keyword evidence="9 16" id="KW-0547">Nucleotide-binding</keyword>
<dbReference type="GO" id="GO:0005524">
    <property type="term" value="F:ATP binding"/>
    <property type="evidence" value="ECO:0007669"/>
    <property type="project" value="UniProtKB-UniRule"/>
</dbReference>
<comment type="subcellular location">
    <subcellularLocation>
        <location evidence="3 16">Cytoplasm</location>
    </subcellularLocation>
</comment>
<evidence type="ECO:0000256" key="5">
    <source>
        <dbReference type="ARBA" id="ARBA00011738"/>
    </source>
</evidence>
<dbReference type="Proteomes" id="UP000660861">
    <property type="component" value="Unassembled WGS sequence"/>
</dbReference>
<dbReference type="NCBIfam" id="TIGR00671">
    <property type="entry name" value="baf"/>
    <property type="match status" value="1"/>
</dbReference>
<evidence type="ECO:0000256" key="16">
    <source>
        <dbReference type="HAMAP-Rule" id="MF_01274"/>
    </source>
</evidence>
<name>A0A926I9S6_9FIRM</name>
<keyword evidence="12 16" id="KW-0630">Potassium</keyword>
<comment type="function">
    <text evidence="16">Catalyzes the phosphorylation of pantothenate (Pan), the first step in CoA biosynthesis.</text>
</comment>
<keyword evidence="16" id="KW-0479">Metal-binding</keyword>
<feature type="binding site" evidence="16">
    <location>
        <begin position="6"/>
        <end position="13"/>
    </location>
    <ligand>
        <name>ATP</name>
        <dbReference type="ChEBI" id="CHEBI:30616"/>
    </ligand>
</feature>
<evidence type="ECO:0000256" key="8">
    <source>
        <dbReference type="ARBA" id="ARBA00022679"/>
    </source>
</evidence>
<dbReference type="PANTHER" id="PTHR34265">
    <property type="entry name" value="TYPE III PANTOTHENATE KINASE"/>
    <property type="match status" value="1"/>
</dbReference>
<gene>
    <name evidence="16" type="primary">coaX</name>
    <name evidence="17" type="ORF">H8709_01345</name>
</gene>
<keyword evidence="13 16" id="KW-0173">Coenzyme A biosynthesis</keyword>
<keyword evidence="7 16" id="KW-0963">Cytoplasm</keyword>
<protein>
    <recommendedName>
        <fullName evidence="15 16">Type III pantothenate kinase</fullName>
        <ecNumber evidence="6 16">2.7.1.33</ecNumber>
    </recommendedName>
    <alternativeName>
        <fullName evidence="16">PanK-III</fullName>
    </alternativeName>
    <alternativeName>
        <fullName evidence="16">Pantothenic acid kinase</fullName>
    </alternativeName>
</protein>
<comment type="cofactor">
    <cofactor evidence="2">
        <name>K(+)</name>
        <dbReference type="ChEBI" id="CHEBI:29103"/>
    </cofactor>
</comment>
<keyword evidence="18" id="KW-1185">Reference proteome</keyword>
<evidence type="ECO:0000256" key="3">
    <source>
        <dbReference type="ARBA" id="ARBA00004496"/>
    </source>
</evidence>
<dbReference type="EMBL" id="JACRTC010000001">
    <property type="protein sequence ID" value="MBC8569476.1"/>
    <property type="molecule type" value="Genomic_DNA"/>
</dbReference>
<dbReference type="InterPro" id="IPR043129">
    <property type="entry name" value="ATPase_NBD"/>
</dbReference>
<reference evidence="17" key="1">
    <citation type="submission" date="2020-08" db="EMBL/GenBank/DDBJ databases">
        <title>Genome public.</title>
        <authorList>
            <person name="Liu C."/>
            <person name="Sun Q."/>
        </authorList>
    </citation>
    <scope>NUCLEOTIDE SEQUENCE</scope>
    <source>
        <strain evidence="17">NSJ-54</strain>
    </source>
</reference>
<dbReference type="GO" id="GO:0046872">
    <property type="term" value="F:metal ion binding"/>
    <property type="evidence" value="ECO:0007669"/>
    <property type="project" value="UniProtKB-KW"/>
</dbReference>
<feature type="active site" description="Proton acceptor" evidence="16">
    <location>
        <position position="110"/>
    </location>
</feature>
<comment type="similarity">
    <text evidence="14 16">Belongs to the type III pantothenate kinase family.</text>
</comment>
<evidence type="ECO:0000313" key="17">
    <source>
        <dbReference type="EMBL" id="MBC8569476.1"/>
    </source>
</evidence>
<comment type="cofactor">
    <cofactor evidence="16">
        <name>NH4(+)</name>
        <dbReference type="ChEBI" id="CHEBI:28938"/>
    </cofactor>
    <cofactor evidence="16">
        <name>K(+)</name>
        <dbReference type="ChEBI" id="CHEBI:29103"/>
    </cofactor>
    <text evidence="16">A monovalent cation. Ammonium or potassium.</text>
</comment>
<dbReference type="GO" id="GO:0004594">
    <property type="term" value="F:pantothenate kinase activity"/>
    <property type="evidence" value="ECO:0007669"/>
    <property type="project" value="UniProtKB-UniRule"/>
</dbReference>
<sequence length="265" mass="28672">MLLAIDIGNTNMEFGIIEEGKLKANFRLGTNRDVTSDEVGLLVAQFFAIQGIERTAIKDIIITSVVPQVMYSISNMIKKYFGGKVPLIVGDNIPFPIKNLYDNPKEVGADRLVAAIAAYRKYGGPAIVVDFGTATTFDAVDADGAYLGGSIYPGIKISMDALFQKAAKLPRVELVDPGTVIGRNTVQSMQAGAVYGYVGAVKNIVGLMRVHLGEKTRVIATGGLSKMIGRQSGLFDYIDKALTLDGLAMIYDMYMEEKEGNKELE</sequence>
<evidence type="ECO:0000256" key="9">
    <source>
        <dbReference type="ARBA" id="ARBA00022741"/>
    </source>
</evidence>
<evidence type="ECO:0000256" key="6">
    <source>
        <dbReference type="ARBA" id="ARBA00012102"/>
    </source>
</evidence>
<evidence type="ECO:0000256" key="4">
    <source>
        <dbReference type="ARBA" id="ARBA00005225"/>
    </source>
</evidence>
<dbReference type="CDD" id="cd24015">
    <property type="entry name" value="ASKHA_NBD_PanK-III"/>
    <property type="match status" value="1"/>
</dbReference>
<dbReference type="EC" id="2.7.1.33" evidence="6 16"/>
<evidence type="ECO:0000256" key="12">
    <source>
        <dbReference type="ARBA" id="ARBA00022958"/>
    </source>
</evidence>
<accession>A0A926I9S6</accession>
<evidence type="ECO:0000256" key="10">
    <source>
        <dbReference type="ARBA" id="ARBA00022777"/>
    </source>
</evidence>
<comment type="caution">
    <text evidence="17">The sequence shown here is derived from an EMBL/GenBank/DDBJ whole genome shotgun (WGS) entry which is preliminary data.</text>
</comment>
<evidence type="ECO:0000256" key="2">
    <source>
        <dbReference type="ARBA" id="ARBA00001958"/>
    </source>
</evidence>
<evidence type="ECO:0000256" key="7">
    <source>
        <dbReference type="ARBA" id="ARBA00022490"/>
    </source>
</evidence>
<dbReference type="GO" id="GO:0005737">
    <property type="term" value="C:cytoplasm"/>
    <property type="evidence" value="ECO:0007669"/>
    <property type="project" value="UniProtKB-SubCell"/>
</dbReference>
<evidence type="ECO:0000256" key="13">
    <source>
        <dbReference type="ARBA" id="ARBA00022993"/>
    </source>
</evidence>
<evidence type="ECO:0000256" key="14">
    <source>
        <dbReference type="ARBA" id="ARBA00038036"/>
    </source>
</evidence>
<proteinExistence type="inferred from homology"/>
<dbReference type="NCBIfam" id="NF009855">
    <property type="entry name" value="PRK13321.1"/>
    <property type="match status" value="1"/>
</dbReference>
<dbReference type="PANTHER" id="PTHR34265:SF1">
    <property type="entry name" value="TYPE III PANTOTHENATE KINASE"/>
    <property type="match status" value="1"/>
</dbReference>
<feature type="binding site" evidence="16">
    <location>
        <position position="133"/>
    </location>
    <ligand>
        <name>ATP</name>
        <dbReference type="ChEBI" id="CHEBI:30616"/>
    </ligand>
</feature>
<evidence type="ECO:0000256" key="15">
    <source>
        <dbReference type="ARBA" id="ARBA00040883"/>
    </source>
</evidence>
<evidence type="ECO:0000256" key="11">
    <source>
        <dbReference type="ARBA" id="ARBA00022840"/>
    </source>
</evidence>
<feature type="binding site" evidence="16">
    <location>
        <position position="101"/>
    </location>
    <ligand>
        <name>substrate</name>
    </ligand>
</feature>
<keyword evidence="8 16" id="KW-0808">Transferase</keyword>
<dbReference type="Pfam" id="PF03309">
    <property type="entry name" value="Pan_kinase"/>
    <property type="match status" value="1"/>
</dbReference>
<feature type="binding site" evidence="16">
    <location>
        <position position="185"/>
    </location>
    <ligand>
        <name>substrate</name>
    </ligand>
</feature>
<organism evidence="17 18">
    <name type="scientific">Zongyangia hominis</name>
    <dbReference type="NCBI Taxonomy" id="2763677"/>
    <lineage>
        <taxon>Bacteria</taxon>
        <taxon>Bacillati</taxon>
        <taxon>Bacillota</taxon>
        <taxon>Clostridia</taxon>
        <taxon>Eubacteriales</taxon>
        <taxon>Oscillospiraceae</taxon>
        <taxon>Zongyangia</taxon>
    </lineage>
</organism>
<evidence type="ECO:0000256" key="1">
    <source>
        <dbReference type="ARBA" id="ARBA00001206"/>
    </source>
</evidence>
<comment type="pathway">
    <text evidence="4 16">Cofactor biosynthesis; coenzyme A biosynthesis; CoA from (R)-pantothenate: step 1/5.</text>
</comment>
<keyword evidence="11 16" id="KW-0067">ATP-binding</keyword>
<dbReference type="GO" id="GO:0015937">
    <property type="term" value="P:coenzyme A biosynthetic process"/>
    <property type="evidence" value="ECO:0007669"/>
    <property type="project" value="UniProtKB-UniRule"/>
</dbReference>
<dbReference type="AlphaFoldDB" id="A0A926I9S6"/>
<comment type="catalytic activity">
    <reaction evidence="1 16">
        <text>(R)-pantothenate + ATP = (R)-4'-phosphopantothenate + ADP + H(+)</text>
        <dbReference type="Rhea" id="RHEA:16373"/>
        <dbReference type="ChEBI" id="CHEBI:10986"/>
        <dbReference type="ChEBI" id="CHEBI:15378"/>
        <dbReference type="ChEBI" id="CHEBI:29032"/>
        <dbReference type="ChEBI" id="CHEBI:30616"/>
        <dbReference type="ChEBI" id="CHEBI:456216"/>
        <dbReference type="EC" id="2.7.1.33"/>
    </reaction>
</comment>
<comment type="subunit">
    <text evidence="5 16">Homodimer.</text>
</comment>
<dbReference type="InterPro" id="IPR004619">
    <property type="entry name" value="Type_III_PanK"/>
</dbReference>
<dbReference type="Gene3D" id="3.30.420.40">
    <property type="match status" value="2"/>
</dbReference>
<dbReference type="HAMAP" id="MF_01274">
    <property type="entry name" value="Pantothen_kinase_3"/>
    <property type="match status" value="1"/>
</dbReference>
<dbReference type="SUPFAM" id="SSF53067">
    <property type="entry name" value="Actin-like ATPase domain"/>
    <property type="match status" value="2"/>
</dbReference>
<keyword evidence="10 16" id="KW-0418">Kinase</keyword>
<feature type="binding site" evidence="16">
    <location>
        <begin position="108"/>
        <end position="111"/>
    </location>
    <ligand>
        <name>substrate</name>
    </ligand>
</feature>